<evidence type="ECO:0000313" key="5">
    <source>
        <dbReference type="EMBL" id="TGO13827.1"/>
    </source>
</evidence>
<dbReference type="Proteomes" id="UP000297910">
    <property type="component" value="Unassembled WGS sequence"/>
</dbReference>
<dbReference type="InterPro" id="IPR010730">
    <property type="entry name" value="HET"/>
</dbReference>
<dbReference type="InterPro" id="IPR036770">
    <property type="entry name" value="Ankyrin_rpt-contain_sf"/>
</dbReference>
<dbReference type="AlphaFoldDB" id="A0A4Z1EYC9"/>
<feature type="domain" description="Heterokaryon incompatibility" evidence="4">
    <location>
        <begin position="71"/>
        <end position="145"/>
    </location>
</feature>
<dbReference type="PROSITE" id="PS50088">
    <property type="entry name" value="ANK_REPEAT"/>
    <property type="match status" value="6"/>
</dbReference>
<proteinExistence type="predicted"/>
<dbReference type="SUPFAM" id="SSF48403">
    <property type="entry name" value="Ankyrin repeat"/>
    <property type="match status" value="2"/>
</dbReference>
<dbReference type="EMBL" id="PQXI01000701">
    <property type="protein sequence ID" value="TGO13827.1"/>
    <property type="molecule type" value="Genomic_DNA"/>
</dbReference>
<accession>A0A4Z1EYC9</accession>
<dbReference type="SMART" id="SM00248">
    <property type="entry name" value="ANK"/>
    <property type="match status" value="13"/>
</dbReference>
<reference evidence="5 6" key="1">
    <citation type="submission" date="2017-12" db="EMBL/GenBank/DDBJ databases">
        <title>Comparative genomics of Botrytis spp.</title>
        <authorList>
            <person name="Valero-Jimenez C.A."/>
            <person name="Tapia P."/>
            <person name="Veloso J."/>
            <person name="Silva-Moreno E."/>
            <person name="Staats M."/>
            <person name="Valdes J.H."/>
            <person name="Van Kan J.A.L."/>
        </authorList>
    </citation>
    <scope>NUCLEOTIDE SEQUENCE [LARGE SCALE GENOMIC DNA]</scope>
    <source>
        <strain evidence="5 6">Bp0003</strain>
    </source>
</reference>
<name>A0A4Z1EYC9_9HELO</name>
<dbReference type="PANTHER" id="PTHR24123">
    <property type="entry name" value="ANKYRIN REPEAT-CONTAINING"/>
    <property type="match status" value="1"/>
</dbReference>
<evidence type="ECO:0000256" key="1">
    <source>
        <dbReference type="ARBA" id="ARBA00022737"/>
    </source>
</evidence>
<gene>
    <name evidence="5" type="ORF">BPAE_0704g00010</name>
</gene>
<comment type="caution">
    <text evidence="5">The sequence shown here is derived from an EMBL/GenBank/DDBJ whole genome shotgun (WGS) entry which is preliminary data.</text>
</comment>
<dbReference type="Gene3D" id="1.25.40.20">
    <property type="entry name" value="Ankyrin repeat-containing domain"/>
    <property type="match status" value="5"/>
</dbReference>
<dbReference type="Pfam" id="PF12796">
    <property type="entry name" value="Ank_2"/>
    <property type="match status" value="4"/>
</dbReference>
<feature type="repeat" description="ANK" evidence="3">
    <location>
        <begin position="753"/>
        <end position="777"/>
    </location>
</feature>
<feature type="repeat" description="ANK" evidence="3">
    <location>
        <begin position="916"/>
        <end position="940"/>
    </location>
</feature>
<protein>
    <recommendedName>
        <fullName evidence="4">Heterokaryon incompatibility domain-containing protein</fullName>
    </recommendedName>
</protein>
<sequence>MSSYLYSLLPGNGDNIRLLRLLPNENEAAPLHCELCNYSLQRLSIRTHLYKALSYVWGDPKKTLSIYVDKNQFQITLIAKIYSSAHRVIVWLGEQIIEIKGALEDIQLAANNEELIEHSKKEIKQQEILNLLQNPWFQRIWVLQEVAAARDIVIMCGSTTIDGYIFCLGVKSLKFSYITSTELQTLSSVIYLIERAGLRLKFRTDLSERFSLNIRSLAELIDMFHTRQATDSRDKVYALLGMSSDYPEKAGLQPDYDTSWEELFQQLVKFVLGKDISVEISGQRAVIQCKGCILGQVFSVRKNDEQNLIITSRNTACDLGGTIEWTLQASAKPIQENDIICLLYGASKPTIIRLCKDHFDVVIIAATTLNQRSRFKWPKISQSTTRFLRDFLLVWDWGNSYEKLQDQEEYDTLAKTYSQSLFYLREKSGEYLNEAMRLWNDIAILDDLKEHEKADERLLKARSDYMAAFGKDYMPGPLRQYGRTLLSFVAGEGHKDITKLLLNISHPDIKNGKNNLMLLLWAAKNGHEGVVRLLLTTSQVEVDLKDSGYNRTPLSWAARNGHEAVVKILLATSQIEADWKDKCNHTPLSLAAENGHEAVVKLLLATDQVEADLKDKYNRTPLLLAARNGHTVVVKILFATGQVKVDWKSEYNRTLLLLAVENRYEAVIKILLATGQVEINLKSEYNRTLLSLATRNGHEAVVKLLLATDQIKVNWKSEYNRTPLSLAAENGHKAVVKLLLTIDQIEINLKSEYNRTPLSLAAENGHKAVIKLLFATGQVEVNLKDKYNQTLLSLAARNEHAVVVKLLLATDQVEAQAVLSRAATNGREAIVKILLATGQVEADWKDEYNRTPLLLAAENGHEAVVKLLLATGQVEADWKDEYNRTPLLWAARNGHKAIVKLLLATGQIKVDWKDKYNRTPLSLAARNGHEAVVKLLLATGQVEAQEALLLAARNGHEVVVKLLHNYIN</sequence>
<feature type="repeat" description="ANK" evidence="3">
    <location>
        <begin position="719"/>
        <end position="740"/>
    </location>
</feature>
<evidence type="ECO:0000259" key="4">
    <source>
        <dbReference type="Pfam" id="PF06985"/>
    </source>
</evidence>
<feature type="repeat" description="ANK" evidence="3">
    <location>
        <begin position="882"/>
        <end position="906"/>
    </location>
</feature>
<feature type="repeat" description="ANK" evidence="3">
    <location>
        <begin position="848"/>
        <end position="872"/>
    </location>
</feature>
<evidence type="ECO:0000256" key="2">
    <source>
        <dbReference type="ARBA" id="ARBA00023043"/>
    </source>
</evidence>
<dbReference type="Pfam" id="PF00023">
    <property type="entry name" value="Ank"/>
    <property type="match status" value="2"/>
</dbReference>
<keyword evidence="6" id="KW-1185">Reference proteome</keyword>
<keyword evidence="1" id="KW-0677">Repeat</keyword>
<evidence type="ECO:0000313" key="6">
    <source>
        <dbReference type="Proteomes" id="UP000297910"/>
    </source>
</evidence>
<dbReference type="InterPro" id="IPR002110">
    <property type="entry name" value="Ankyrin_rpt"/>
</dbReference>
<evidence type="ECO:0000256" key="3">
    <source>
        <dbReference type="PROSITE-ProRule" id="PRU00023"/>
    </source>
</evidence>
<dbReference type="PROSITE" id="PS50297">
    <property type="entry name" value="ANK_REP_REGION"/>
    <property type="match status" value="6"/>
</dbReference>
<dbReference type="PANTHER" id="PTHR24123:SF33">
    <property type="entry name" value="PROTEIN HOS4"/>
    <property type="match status" value="1"/>
</dbReference>
<organism evidence="5 6">
    <name type="scientific">Botrytis paeoniae</name>
    <dbReference type="NCBI Taxonomy" id="278948"/>
    <lineage>
        <taxon>Eukaryota</taxon>
        <taxon>Fungi</taxon>
        <taxon>Dikarya</taxon>
        <taxon>Ascomycota</taxon>
        <taxon>Pezizomycotina</taxon>
        <taxon>Leotiomycetes</taxon>
        <taxon>Helotiales</taxon>
        <taxon>Sclerotiniaceae</taxon>
        <taxon>Botrytis</taxon>
    </lineage>
</organism>
<dbReference type="InterPro" id="IPR051165">
    <property type="entry name" value="Multifunctional_ANK_Repeat"/>
</dbReference>
<dbReference type="Pfam" id="PF06985">
    <property type="entry name" value="HET"/>
    <property type="match status" value="1"/>
</dbReference>
<feature type="repeat" description="ANK" evidence="3">
    <location>
        <begin position="617"/>
        <end position="641"/>
    </location>
</feature>
<keyword evidence="2 3" id="KW-0040">ANK repeat</keyword>